<dbReference type="Gene3D" id="1.10.357.140">
    <property type="entry name" value="UbiA prenyltransferase"/>
    <property type="match status" value="1"/>
</dbReference>
<feature type="transmembrane region" description="Helical" evidence="7">
    <location>
        <begin position="379"/>
        <end position="400"/>
    </location>
</feature>
<keyword evidence="2" id="KW-1003">Cell membrane</keyword>
<sequence>MNSMGTPLCIDLDGTLVRTDTLVESFFLLIKKNPFYAFLCVLWLLRGKAALKNEIAKRVTMNASSLPYNESLLAMLHNEHRNGREIWLCTAANEKIAQSVSDHIGIFSKVISSNNTKNVSSSVKADEILSHTDSFDYAGNSSDDIKVWDKSTGAIVVDLPKKLMNKVSVPILYQFDSDKKTIKAWLKEIRIHQWAKNILIFIPILAAHEISKTSLLLDSMLAFIAFGFCASSVYLLNDLVDLEADREHKTKRNRPLASGAIPLIHGIIAAVILFILAIIITLYLPIQFAFALASYYVITLAYSFSLKSKVVIDVATLAILYSMRLVAGAAATGIMLSNWLISFSMFIFFSLAIVKRVVELKSSESNAKIKGRGYYPADMPLLLASGISSGYISILVFVLYIDSSAGLQNYNNPDVLYFIAPILFVWLTRVWLLTWRGDMYDDPVAFAIKDRTSQLMGIVIAVLIILAAGV</sequence>
<feature type="transmembrane region" description="Helical" evidence="7">
    <location>
        <begin position="339"/>
        <end position="358"/>
    </location>
</feature>
<feature type="transmembrane region" description="Helical" evidence="7">
    <location>
        <begin position="286"/>
        <end position="304"/>
    </location>
</feature>
<dbReference type="NCBIfam" id="NF006088">
    <property type="entry name" value="PRK08238.1"/>
    <property type="match status" value="1"/>
</dbReference>
<dbReference type="InterPro" id="IPR039653">
    <property type="entry name" value="Prenyltransferase"/>
</dbReference>
<dbReference type="Pfam" id="PF01040">
    <property type="entry name" value="UbiA"/>
    <property type="match status" value="1"/>
</dbReference>
<feature type="transmembrane region" description="Helical" evidence="7">
    <location>
        <begin position="311"/>
        <end position="333"/>
    </location>
</feature>
<dbReference type="InterPro" id="IPR000537">
    <property type="entry name" value="UbiA_prenyltransferase"/>
</dbReference>
<dbReference type="Gene3D" id="3.40.50.1000">
    <property type="entry name" value="HAD superfamily/HAD-like"/>
    <property type="match status" value="1"/>
</dbReference>
<keyword evidence="9" id="KW-1185">Reference proteome</keyword>
<evidence type="ECO:0000256" key="4">
    <source>
        <dbReference type="ARBA" id="ARBA00022723"/>
    </source>
</evidence>
<reference evidence="9" key="1">
    <citation type="journal article" date="2018" name="Genome Announc.">
        <title>First complete genome sequence of Yersinia massiliensis.</title>
        <authorList>
            <person name="Thomas M.C."/>
            <person name="Arling V."/>
            <person name="Goji N."/>
            <person name="Janzen T.W."/>
            <person name="Duceppe M.-O."/>
            <person name="Mathews A."/>
            <person name="Carrillo C."/>
            <person name="Amoako K."/>
        </authorList>
    </citation>
    <scope>NUCLEOTIDE SEQUENCE [LARGE SCALE GENOMIC DNA]</scope>
    <source>
        <strain evidence="9">GTA</strain>
    </source>
</reference>
<accession>A0ABM6UW25</accession>
<evidence type="ECO:0000256" key="2">
    <source>
        <dbReference type="ARBA" id="ARBA00022475"/>
    </source>
</evidence>
<dbReference type="InterPro" id="IPR023214">
    <property type="entry name" value="HAD_sf"/>
</dbReference>
<evidence type="ECO:0000256" key="6">
    <source>
        <dbReference type="ARBA" id="ARBA00023136"/>
    </source>
</evidence>
<name>A0ABM6UW25_9GAMM</name>
<evidence type="ECO:0000256" key="3">
    <source>
        <dbReference type="ARBA" id="ARBA00022692"/>
    </source>
</evidence>
<dbReference type="InterPro" id="IPR036412">
    <property type="entry name" value="HAD-like_sf"/>
</dbReference>
<keyword evidence="3 7" id="KW-0812">Transmembrane</keyword>
<evidence type="ECO:0000256" key="7">
    <source>
        <dbReference type="SAM" id="Phobius"/>
    </source>
</evidence>
<dbReference type="InterPro" id="IPR044878">
    <property type="entry name" value="UbiA_sf"/>
</dbReference>
<evidence type="ECO:0000313" key="9">
    <source>
        <dbReference type="Proteomes" id="UP000240908"/>
    </source>
</evidence>
<dbReference type="PANTHER" id="PTHR11048">
    <property type="entry name" value="PRENYLTRANSFERASES"/>
    <property type="match status" value="1"/>
</dbReference>
<feature type="transmembrane region" description="Helical" evidence="7">
    <location>
        <begin position="256"/>
        <end position="280"/>
    </location>
</feature>
<comment type="subcellular location">
    <subcellularLocation>
        <location evidence="1">Membrane</location>
        <topology evidence="1">Multi-pass membrane protein</topology>
    </subcellularLocation>
</comment>
<organism evidence="8 9">
    <name type="scientific">Yersinia massiliensis</name>
    <dbReference type="NCBI Taxonomy" id="419257"/>
    <lineage>
        <taxon>Bacteria</taxon>
        <taxon>Pseudomonadati</taxon>
        <taxon>Pseudomonadota</taxon>
        <taxon>Gammaproteobacteria</taxon>
        <taxon>Enterobacterales</taxon>
        <taxon>Yersiniaceae</taxon>
        <taxon>Yersinia</taxon>
    </lineage>
</organism>
<feature type="transmembrane region" description="Helical" evidence="7">
    <location>
        <begin position="415"/>
        <end position="432"/>
    </location>
</feature>
<feature type="transmembrane region" description="Helical" evidence="7">
    <location>
        <begin position="453"/>
        <end position="469"/>
    </location>
</feature>
<dbReference type="SUPFAM" id="SSF56784">
    <property type="entry name" value="HAD-like"/>
    <property type="match status" value="1"/>
</dbReference>
<proteinExistence type="predicted"/>
<evidence type="ECO:0000256" key="1">
    <source>
        <dbReference type="ARBA" id="ARBA00004141"/>
    </source>
</evidence>
<dbReference type="EMBL" id="CP028487">
    <property type="protein sequence ID" value="AVX39025.1"/>
    <property type="molecule type" value="Genomic_DNA"/>
</dbReference>
<protein>
    <submittedName>
        <fullName evidence="8">UbiA family prenyltransferase</fullName>
    </submittedName>
</protein>
<dbReference type="Proteomes" id="UP000240908">
    <property type="component" value="Chromosome"/>
</dbReference>
<keyword evidence="5 7" id="KW-1133">Transmembrane helix</keyword>
<feature type="transmembrane region" description="Helical" evidence="7">
    <location>
        <begin position="216"/>
        <end position="236"/>
    </location>
</feature>
<evidence type="ECO:0000256" key="5">
    <source>
        <dbReference type="ARBA" id="ARBA00022989"/>
    </source>
</evidence>
<gene>
    <name evidence="8" type="ORF">DA391_15915</name>
</gene>
<keyword evidence="6 7" id="KW-0472">Membrane</keyword>
<dbReference type="CDD" id="cd13963">
    <property type="entry name" value="PT_UbiA_2"/>
    <property type="match status" value="1"/>
</dbReference>
<dbReference type="RefSeq" id="WP_108087945.1">
    <property type="nucleotide sequence ID" value="NZ_CP028487.1"/>
</dbReference>
<evidence type="ECO:0000313" key="8">
    <source>
        <dbReference type="EMBL" id="AVX39025.1"/>
    </source>
</evidence>
<dbReference type="PANTHER" id="PTHR11048:SF5">
    <property type="entry name" value="DECAPRENYL-PHOSPHATE PHOSPHORIBOSYLTRANSFERASE"/>
    <property type="match status" value="1"/>
</dbReference>
<keyword evidence="4" id="KW-0479">Metal-binding</keyword>